<name>A0A6S7D051_9BURK</name>
<accession>A0A6S7D051</accession>
<protein>
    <submittedName>
        <fullName evidence="1">Uncharacterized protein</fullName>
    </submittedName>
</protein>
<reference evidence="1 2" key="1">
    <citation type="submission" date="2020-04" db="EMBL/GenBank/DDBJ databases">
        <authorList>
            <person name="De Canck E."/>
        </authorList>
    </citation>
    <scope>NUCLEOTIDE SEQUENCE [LARGE SCALE GENOMIC DNA]</scope>
    <source>
        <strain evidence="1 2">LMG 28614</strain>
    </source>
</reference>
<dbReference type="AlphaFoldDB" id="A0A6S7D051"/>
<sequence length="325" mass="35033">MRTRTLILPRAVSEHAQPLAALARRCYPDMAIAVEDDAANWLVHVTPAGELTRARDRGIAAALAMTGIGFDDMMTWHRTAAVGPVVWLESMYHSWALLAWSHSLRDHADARPWLVHVAPNDDLGVPAVLGCNAPGSLLAIMEDLTIELGNPRSVGRAIEHGLIGVGSYIVPWLHAQPADVVHLVPDALAPAQNVCRFCIESEAPNEPSRLVMSKRVDGACSYQRTDDPAALACGWTAGQPVLLDIDLAYFALMRNGQRKAPAQPCLISQLVDGLRPLVPWIATVTIAYAPGSCPAERWAPLAAQLREALTDVLGSDFDASETPTS</sequence>
<dbReference type="Proteomes" id="UP000494365">
    <property type="component" value="Unassembled WGS sequence"/>
</dbReference>
<evidence type="ECO:0000313" key="2">
    <source>
        <dbReference type="Proteomes" id="UP000494365"/>
    </source>
</evidence>
<gene>
    <name evidence="1" type="ORF">LMG28614_05606</name>
</gene>
<organism evidence="1 2">
    <name type="scientific">Paraburkholderia ultramafica</name>
    <dbReference type="NCBI Taxonomy" id="1544867"/>
    <lineage>
        <taxon>Bacteria</taxon>
        <taxon>Pseudomonadati</taxon>
        <taxon>Pseudomonadota</taxon>
        <taxon>Betaproteobacteria</taxon>
        <taxon>Burkholderiales</taxon>
        <taxon>Burkholderiaceae</taxon>
        <taxon>Paraburkholderia</taxon>
    </lineage>
</organism>
<keyword evidence="2" id="KW-1185">Reference proteome</keyword>
<evidence type="ECO:0000313" key="1">
    <source>
        <dbReference type="EMBL" id="CAB3802427.1"/>
    </source>
</evidence>
<proteinExistence type="predicted"/>
<dbReference type="EMBL" id="CADIKK010000033">
    <property type="protein sequence ID" value="CAB3802427.1"/>
    <property type="molecule type" value="Genomic_DNA"/>
</dbReference>